<dbReference type="OrthoDB" id="9779622at2"/>
<feature type="domain" description="J" evidence="3">
    <location>
        <begin position="3"/>
        <end position="67"/>
    </location>
</feature>
<dbReference type="SMART" id="SM00271">
    <property type="entry name" value="DnaJ"/>
    <property type="match status" value="1"/>
</dbReference>
<dbReference type="Gene3D" id="1.10.287.110">
    <property type="entry name" value="DnaJ domain"/>
    <property type="match status" value="1"/>
</dbReference>
<dbReference type="PROSITE" id="PS50076">
    <property type="entry name" value="DNAJ_2"/>
    <property type="match status" value="1"/>
</dbReference>
<dbReference type="EMBL" id="SRKZ01000002">
    <property type="protein sequence ID" value="TGD81520.1"/>
    <property type="molecule type" value="Genomic_DNA"/>
</dbReference>
<dbReference type="SUPFAM" id="SSF46565">
    <property type="entry name" value="Chaperone J-domain"/>
    <property type="match status" value="1"/>
</dbReference>
<dbReference type="PANTHER" id="PTHR44825">
    <property type="match status" value="1"/>
</dbReference>
<reference evidence="4 5" key="1">
    <citation type="submission" date="2019-04" db="EMBL/GenBank/DDBJ databases">
        <authorList>
            <person name="Feng G."/>
            <person name="Zhang J."/>
            <person name="Zhu H."/>
        </authorList>
    </citation>
    <scope>NUCLEOTIDE SEQUENCE [LARGE SCALE GENOMIC DNA]</scope>
    <source>
        <strain evidence="4 5">JCM 19491</strain>
    </source>
</reference>
<dbReference type="InterPro" id="IPR001623">
    <property type="entry name" value="DnaJ_domain"/>
</dbReference>
<evidence type="ECO:0000259" key="3">
    <source>
        <dbReference type="PROSITE" id="PS50076"/>
    </source>
</evidence>
<keyword evidence="2" id="KW-1133">Transmembrane helix</keyword>
<feature type="region of interest" description="Disordered" evidence="1">
    <location>
        <begin position="68"/>
        <end position="102"/>
    </location>
</feature>
<feature type="transmembrane region" description="Helical" evidence="2">
    <location>
        <begin position="213"/>
        <end position="233"/>
    </location>
</feature>
<feature type="transmembrane region" description="Helical" evidence="2">
    <location>
        <begin position="240"/>
        <end position="259"/>
    </location>
</feature>
<evidence type="ECO:0000313" key="5">
    <source>
        <dbReference type="Proteomes" id="UP000298284"/>
    </source>
</evidence>
<evidence type="ECO:0000256" key="1">
    <source>
        <dbReference type="SAM" id="MobiDB-lite"/>
    </source>
</evidence>
<feature type="compositionally biased region" description="Basic and acidic residues" evidence="1">
    <location>
        <begin position="72"/>
        <end position="86"/>
    </location>
</feature>
<dbReference type="PRINTS" id="PR00625">
    <property type="entry name" value="JDOMAIN"/>
</dbReference>
<dbReference type="CDD" id="cd06257">
    <property type="entry name" value="DnaJ"/>
    <property type="match status" value="1"/>
</dbReference>
<accession>A0A4Z0MQ24</accession>
<dbReference type="AlphaFoldDB" id="A0A4Z0MQ24"/>
<dbReference type="InterPro" id="IPR036869">
    <property type="entry name" value="J_dom_sf"/>
</dbReference>
<name>A0A4Z0MQ24_9BACT</name>
<dbReference type="PANTHER" id="PTHR44825:SF1">
    <property type="entry name" value="DNAJ HOMOLOG SUBFAMILY C MEMBER 4"/>
    <property type="match status" value="1"/>
</dbReference>
<gene>
    <name evidence="4" type="ORF">EU557_08165</name>
</gene>
<evidence type="ECO:0000256" key="2">
    <source>
        <dbReference type="SAM" id="Phobius"/>
    </source>
</evidence>
<keyword evidence="5" id="KW-1185">Reference proteome</keyword>
<keyword evidence="2" id="KW-0472">Membrane</keyword>
<sequence length="261" mass="29575">MSTLYTLLEVSEQASADELRRAYRRLVLLTHPDRTPDPAAHQRYLIVNEAYDILSNPVRRQAYDALLRAQRHPAEPPRPLHRDPALRRRGRPPAPRRPPTTEERYGHYAPYALWVCRIAMLLVLLMTLDFLWTEHLPNEVVQTVESVSLYARGRSMGTHSIIQTTHAKFRSDTDSWPEGTHLLVDRTMLFGVFRKAAPVGHPELLMDAGGVTIYDNFVFLPLLLALLAGLGLWRAPAMRSINCAVGCAFLLPIVLYILLAV</sequence>
<evidence type="ECO:0000313" key="4">
    <source>
        <dbReference type="EMBL" id="TGD81520.1"/>
    </source>
</evidence>
<keyword evidence="2" id="KW-0812">Transmembrane</keyword>
<dbReference type="RefSeq" id="WP_135529901.1">
    <property type="nucleotide sequence ID" value="NZ_SRKZ01000002.1"/>
</dbReference>
<protein>
    <submittedName>
        <fullName evidence="4">J domain-containing protein</fullName>
    </submittedName>
</protein>
<dbReference type="InterPro" id="IPR052763">
    <property type="entry name" value="DnaJ_C4"/>
</dbReference>
<proteinExistence type="predicted"/>
<dbReference type="Pfam" id="PF00226">
    <property type="entry name" value="DnaJ"/>
    <property type="match status" value="1"/>
</dbReference>
<organism evidence="4 5">
    <name type="scientific">Hymenobacter wooponensis</name>
    <dbReference type="NCBI Taxonomy" id="1525360"/>
    <lineage>
        <taxon>Bacteria</taxon>
        <taxon>Pseudomonadati</taxon>
        <taxon>Bacteroidota</taxon>
        <taxon>Cytophagia</taxon>
        <taxon>Cytophagales</taxon>
        <taxon>Hymenobacteraceae</taxon>
        <taxon>Hymenobacter</taxon>
    </lineage>
</organism>
<dbReference type="Proteomes" id="UP000298284">
    <property type="component" value="Unassembled WGS sequence"/>
</dbReference>
<feature type="transmembrane region" description="Helical" evidence="2">
    <location>
        <begin position="111"/>
        <end position="132"/>
    </location>
</feature>
<comment type="caution">
    <text evidence="4">The sequence shown here is derived from an EMBL/GenBank/DDBJ whole genome shotgun (WGS) entry which is preliminary data.</text>
</comment>